<keyword evidence="4" id="KW-1185">Reference proteome</keyword>
<comment type="caution">
    <text evidence="3">The sequence shown here is derived from an EMBL/GenBank/DDBJ whole genome shotgun (WGS) entry which is preliminary data.</text>
</comment>
<keyword evidence="1" id="KW-0812">Transmembrane</keyword>
<organism evidence="3 4">
    <name type="scientific">Littorina saxatilis</name>
    <dbReference type="NCBI Taxonomy" id="31220"/>
    <lineage>
        <taxon>Eukaryota</taxon>
        <taxon>Metazoa</taxon>
        <taxon>Spiralia</taxon>
        <taxon>Lophotrochozoa</taxon>
        <taxon>Mollusca</taxon>
        <taxon>Gastropoda</taxon>
        <taxon>Caenogastropoda</taxon>
        <taxon>Littorinimorpha</taxon>
        <taxon>Littorinoidea</taxon>
        <taxon>Littorinidae</taxon>
        <taxon>Littorina</taxon>
    </lineage>
</organism>
<feature type="chain" id="PRO_5042966536" evidence="2">
    <location>
        <begin position="24"/>
        <end position="369"/>
    </location>
</feature>
<keyword evidence="2" id="KW-0732">Signal</keyword>
<protein>
    <submittedName>
        <fullName evidence="3">Uncharacterized protein</fullName>
    </submittedName>
</protein>
<evidence type="ECO:0000256" key="2">
    <source>
        <dbReference type="SAM" id="SignalP"/>
    </source>
</evidence>
<reference evidence="3 4" key="1">
    <citation type="submission" date="2024-02" db="EMBL/GenBank/DDBJ databases">
        <title>Chromosome-scale genome assembly of the rough periwinkle Littorina saxatilis.</title>
        <authorList>
            <person name="De Jode A."/>
            <person name="Faria R."/>
            <person name="Formenti G."/>
            <person name="Sims Y."/>
            <person name="Smith T.P."/>
            <person name="Tracey A."/>
            <person name="Wood J.M.D."/>
            <person name="Zagrodzka Z.B."/>
            <person name="Johannesson K."/>
            <person name="Butlin R.K."/>
            <person name="Leder E.H."/>
        </authorList>
    </citation>
    <scope>NUCLEOTIDE SEQUENCE [LARGE SCALE GENOMIC DNA]</scope>
    <source>
        <strain evidence="3">Snail1</strain>
        <tissue evidence="3">Muscle</tissue>
    </source>
</reference>
<accession>A0AAN9BH29</accession>
<evidence type="ECO:0000256" key="1">
    <source>
        <dbReference type="SAM" id="Phobius"/>
    </source>
</evidence>
<keyword evidence="1" id="KW-1133">Transmembrane helix</keyword>
<sequence>MSNVKYFWCFSIFLILSALEANGSKDSCASFKTYGEPVTAIDNTSATLFFSVTNVCKNDSATKNIKVQQKNEQPPHLVICNIDLSNGGCDASPGCTCGSRSHNYSVTSLIEGPLPQQWELVGQLQNGEEFQTNVWVNVTPTDTLGTQPPDDIVIDDVTTSEEGFISTDTIDDNELGTSSPEMGDKTPFFMTSMFGFMLLAIIGCVFLMVLVVAILVGFLFKRRSRTESLPPPPAPHAFRPPALDAVMFHVSPAVQDHRDSFLSVQGHIYHEISDDSEPSTTPVLSEVYFDSSSFSDDTGPEGYLHPVASDSETATSSRIVPQAVAGGISQEATPTVVVKTETGGAEDLSTVDMVTPKKDPPYQNIVNMS</sequence>
<dbReference type="AlphaFoldDB" id="A0AAN9BH29"/>
<feature type="transmembrane region" description="Helical" evidence="1">
    <location>
        <begin position="194"/>
        <end position="220"/>
    </location>
</feature>
<evidence type="ECO:0000313" key="4">
    <source>
        <dbReference type="Proteomes" id="UP001374579"/>
    </source>
</evidence>
<evidence type="ECO:0000313" key="3">
    <source>
        <dbReference type="EMBL" id="KAK7105382.1"/>
    </source>
</evidence>
<keyword evidence="1" id="KW-0472">Membrane</keyword>
<feature type="signal peptide" evidence="2">
    <location>
        <begin position="1"/>
        <end position="23"/>
    </location>
</feature>
<gene>
    <name evidence="3" type="ORF">V1264_016771</name>
</gene>
<dbReference type="EMBL" id="JBAMIC010000007">
    <property type="protein sequence ID" value="KAK7105382.1"/>
    <property type="molecule type" value="Genomic_DNA"/>
</dbReference>
<name>A0AAN9BH29_9CAEN</name>
<dbReference type="Proteomes" id="UP001374579">
    <property type="component" value="Unassembled WGS sequence"/>
</dbReference>
<proteinExistence type="predicted"/>